<proteinExistence type="predicted"/>
<sequence>MASPSRVAFSLPKLVSRSDVTKALHKLEVGFSEADQLSALRKLLSEKIAADFSEEIYKLDELRGWWVVVSLDGLRNRRMLEVTESSSLELVISDSLALSAPPAKRVKANAQATWDELCGLRDCFIRHQSEVDTLDNVRDENLDKIWARINELSATTAKLQAPANMGDLPEKVNSMKRDLDSFRTDMDKMSEKVIDTAKLGETVLQIDRSSRRNNILIFNYKKINSAVDDANSALKTVLADKFENVKLVHAYRRSASELAPLLVELSSPTKVNEKDVENQKKIQAVVNKWRGATNKDFRRAGKRIALYVDGSLSKHYDCPDSIDAPAPV</sequence>
<name>S8BSL2_DACHA</name>
<evidence type="ECO:0000313" key="1">
    <source>
        <dbReference type="EMBL" id="EPS42453.1"/>
    </source>
</evidence>
<dbReference type="OrthoDB" id="6780253at2759"/>
<gene>
    <name evidence="1" type="ORF">H072_3589</name>
</gene>
<protein>
    <submittedName>
        <fullName evidence="1">Uncharacterized protein</fullName>
    </submittedName>
</protein>
<organism evidence="1 2">
    <name type="scientific">Dactylellina haptotyla (strain CBS 200.50)</name>
    <name type="common">Nematode-trapping fungus</name>
    <name type="synonym">Monacrosporium haptotylum</name>
    <dbReference type="NCBI Taxonomy" id="1284197"/>
    <lineage>
        <taxon>Eukaryota</taxon>
        <taxon>Fungi</taxon>
        <taxon>Dikarya</taxon>
        <taxon>Ascomycota</taxon>
        <taxon>Pezizomycotina</taxon>
        <taxon>Orbiliomycetes</taxon>
        <taxon>Orbiliales</taxon>
        <taxon>Orbiliaceae</taxon>
        <taxon>Dactylellina</taxon>
    </lineage>
</organism>
<dbReference type="HOGENOM" id="CLU_847356_0_0_1"/>
<reference evidence="1 2" key="1">
    <citation type="journal article" date="2013" name="PLoS Genet.">
        <title>Genomic mechanisms accounting for the adaptation to parasitism in nematode-trapping fungi.</title>
        <authorList>
            <person name="Meerupati T."/>
            <person name="Andersson K.M."/>
            <person name="Friman E."/>
            <person name="Kumar D."/>
            <person name="Tunlid A."/>
            <person name="Ahren D."/>
        </authorList>
    </citation>
    <scope>NUCLEOTIDE SEQUENCE [LARGE SCALE GENOMIC DNA]</scope>
    <source>
        <strain evidence="1 2">CBS 200.50</strain>
    </source>
</reference>
<accession>S8BSL2</accession>
<reference evidence="2" key="2">
    <citation type="submission" date="2013-04" db="EMBL/GenBank/DDBJ databases">
        <title>Genomic mechanisms accounting for the adaptation to parasitism in nematode-trapping fungi.</title>
        <authorList>
            <person name="Ahren D.G."/>
        </authorList>
    </citation>
    <scope>NUCLEOTIDE SEQUENCE [LARGE SCALE GENOMIC DNA]</scope>
    <source>
        <strain evidence="2">CBS 200.50</strain>
    </source>
</reference>
<dbReference type="Proteomes" id="UP000015100">
    <property type="component" value="Unassembled WGS sequence"/>
</dbReference>
<dbReference type="EMBL" id="AQGS01000114">
    <property type="protein sequence ID" value="EPS42453.1"/>
    <property type="molecule type" value="Genomic_DNA"/>
</dbReference>
<keyword evidence="2" id="KW-1185">Reference proteome</keyword>
<evidence type="ECO:0000313" key="2">
    <source>
        <dbReference type="Proteomes" id="UP000015100"/>
    </source>
</evidence>
<comment type="caution">
    <text evidence="1">The sequence shown here is derived from an EMBL/GenBank/DDBJ whole genome shotgun (WGS) entry which is preliminary data.</text>
</comment>
<dbReference type="AlphaFoldDB" id="S8BSL2"/>